<sequence length="562" mass="63638">MSYQIYASFDNQETYQLRHTTEEPYCLDFVPQQYRNSTVHYRIVAEASGETSQAAEASAVIRDFTDDELMDMVQSYSFRYFWEGAHAGSGMAMERSHVGGSTVTSGATGMGLMAMIVAHERAFENPEAIKERVLKILTSLETCERHHGAWSHWYDGDTYQTLPFSAGDDGGDLVETSFVAQGLLAVRNYFTGTDNASVQIREKATQLWEAIEWDWYRNGDQNVLFWHWSPNTHFAKNMKIYGWNEALVTYILAAASPTHSIPKEVYEQGWAGNGDMVNRRVFYTHELFLSPNWGGPLFWVHYSHLGINPRGLSDQYANYWQEYVNTVKIHHAYAIDNPLNHKGYSTNCWGLTASDDPFGYTAHEPMNNDNGTISPTAALSSMPYLPEASMMALKYFYRERGQDLFGLYGPYDAFNEKYNWVQKSYIGIDQGPIVSMLENHRTGLLWNTVMKDADLQAGLNQLGFAYQTSTSTRSVPASEELRLYPNPASKQVGIEWSTKDNNQPIHVNIFTLHGQMVQSQQLTAGETGLVVNISELPNGVYLTNVRCGAHQYSTKLIIQKQQ</sequence>
<gene>
    <name evidence="3" type="ORF">JCM15548_11816</name>
</gene>
<evidence type="ECO:0000259" key="2">
    <source>
        <dbReference type="Pfam" id="PF18962"/>
    </source>
</evidence>
<protein>
    <recommendedName>
        <fullName evidence="5">Glycoamylase-like domain-containing protein</fullName>
    </recommendedName>
</protein>
<dbReference type="AlphaFoldDB" id="A0A0E9LWI2"/>
<dbReference type="EMBL" id="BAZW01000011">
    <property type="protein sequence ID" value="GAO29609.1"/>
    <property type="molecule type" value="Genomic_DNA"/>
</dbReference>
<evidence type="ECO:0000313" key="3">
    <source>
        <dbReference type="EMBL" id="GAO29609.1"/>
    </source>
</evidence>
<comment type="caution">
    <text evidence="3">The sequence shown here is derived from an EMBL/GenBank/DDBJ whole genome shotgun (WGS) entry which is preliminary data.</text>
</comment>
<feature type="domain" description="Glycoamylase-like" evidence="1">
    <location>
        <begin position="239"/>
        <end position="451"/>
    </location>
</feature>
<name>A0A0E9LWI2_9BACT</name>
<dbReference type="InterPro" id="IPR026444">
    <property type="entry name" value="Secre_tail"/>
</dbReference>
<dbReference type="Pfam" id="PF10091">
    <property type="entry name" value="Glycoamylase"/>
    <property type="match status" value="1"/>
</dbReference>
<dbReference type="STRING" id="1236989.JCM15548_11816"/>
<reference evidence="3 4" key="1">
    <citation type="journal article" date="2015" name="Microbes Environ.">
        <title>Distribution and evolution of nitrogen fixation genes in the phylum bacteroidetes.</title>
        <authorList>
            <person name="Inoue J."/>
            <person name="Oshima K."/>
            <person name="Suda W."/>
            <person name="Sakamoto M."/>
            <person name="Iino T."/>
            <person name="Noda S."/>
            <person name="Hongoh Y."/>
            <person name="Hattori M."/>
            <person name="Ohkuma M."/>
        </authorList>
    </citation>
    <scope>NUCLEOTIDE SEQUENCE [LARGE SCALE GENOMIC DNA]</scope>
    <source>
        <strain evidence="3">JCM 15548</strain>
    </source>
</reference>
<evidence type="ECO:0000259" key="1">
    <source>
        <dbReference type="Pfam" id="PF10091"/>
    </source>
</evidence>
<proteinExistence type="predicted"/>
<keyword evidence="4" id="KW-1185">Reference proteome</keyword>
<evidence type="ECO:0008006" key="5">
    <source>
        <dbReference type="Google" id="ProtNLM"/>
    </source>
</evidence>
<dbReference type="NCBIfam" id="TIGR04183">
    <property type="entry name" value="Por_Secre_tail"/>
    <property type="match status" value="1"/>
</dbReference>
<feature type="domain" description="Secretion system C-terminal sorting" evidence="2">
    <location>
        <begin position="483"/>
        <end position="558"/>
    </location>
</feature>
<dbReference type="Pfam" id="PF18962">
    <property type="entry name" value="Por_Secre_tail"/>
    <property type="match status" value="1"/>
</dbReference>
<organism evidence="3 4">
    <name type="scientific">Geofilum rubicundum JCM 15548</name>
    <dbReference type="NCBI Taxonomy" id="1236989"/>
    <lineage>
        <taxon>Bacteria</taxon>
        <taxon>Pseudomonadati</taxon>
        <taxon>Bacteroidota</taxon>
        <taxon>Bacteroidia</taxon>
        <taxon>Marinilabiliales</taxon>
        <taxon>Marinilabiliaceae</taxon>
        <taxon>Geofilum</taxon>
    </lineage>
</organism>
<accession>A0A0E9LWI2</accession>
<dbReference type="Gene3D" id="1.50.10.140">
    <property type="match status" value="1"/>
</dbReference>
<dbReference type="InterPro" id="IPR019282">
    <property type="entry name" value="Glycoamylase-like_cons_dom"/>
</dbReference>
<evidence type="ECO:0000313" key="4">
    <source>
        <dbReference type="Proteomes" id="UP000032900"/>
    </source>
</evidence>
<dbReference type="Proteomes" id="UP000032900">
    <property type="component" value="Unassembled WGS sequence"/>
</dbReference>